<evidence type="ECO:0000259" key="2">
    <source>
        <dbReference type="PROSITE" id="PS50174"/>
    </source>
</evidence>
<organism evidence="3 4">
    <name type="scientific">Powellomyces hirtus</name>
    <dbReference type="NCBI Taxonomy" id="109895"/>
    <lineage>
        <taxon>Eukaryota</taxon>
        <taxon>Fungi</taxon>
        <taxon>Fungi incertae sedis</taxon>
        <taxon>Chytridiomycota</taxon>
        <taxon>Chytridiomycota incertae sedis</taxon>
        <taxon>Chytridiomycetes</taxon>
        <taxon>Spizellomycetales</taxon>
        <taxon>Powellomycetaceae</taxon>
        <taxon>Powellomyces</taxon>
    </lineage>
</organism>
<dbReference type="PROSITE" id="PS50174">
    <property type="entry name" value="G_PATCH"/>
    <property type="match status" value="1"/>
</dbReference>
<evidence type="ECO:0000313" key="4">
    <source>
        <dbReference type="Proteomes" id="UP000318582"/>
    </source>
</evidence>
<feature type="region of interest" description="Disordered" evidence="1">
    <location>
        <begin position="33"/>
        <end position="64"/>
    </location>
</feature>
<dbReference type="Pfam" id="PF01585">
    <property type="entry name" value="G-patch"/>
    <property type="match status" value="1"/>
</dbReference>
<dbReference type="AlphaFoldDB" id="A0A507EDN1"/>
<dbReference type="SMART" id="SM00443">
    <property type="entry name" value="G_patch"/>
    <property type="match status" value="1"/>
</dbReference>
<gene>
    <name evidence="3" type="ORF">PhCBS80983_g01249</name>
</gene>
<sequence length="339" mass="38233">MTVLSRCFVTETVDAVLGTLPCTKLFLKMKRFWSPPSQQPNKKTKCPDSASTTGNNDNVNEDDEDDYMSETLLLGIADKPKEPVTYLEKRQQALRQQAIRGHVKSLKEKEKETREKGLATSIGGDNKGFQMLAKMGYKQGMGIGKPEDGDDRRQDPIEIVMREGKKGLGISAPVVKIKPSSAGPDIDEDADTVISQMDYRALHNQRFRDRRVRSDLKRARKVCEAMDTVKGIERHAFWYPDHRRKKHADDEGDPDEDAGRETTLATLVRVENAKEEALEEVPEEAVDEFGELEPAMQLTAVNIYLRDLHNYCVWCGDAFASVEEMRDLCPGDTAEDHDD</sequence>
<keyword evidence="4" id="KW-1185">Reference proteome</keyword>
<dbReference type="PANTHER" id="PTHR21032:SF0">
    <property type="entry name" value="G PATCH DOMAIN-CONTAINING PROTEIN 11"/>
    <property type="match status" value="1"/>
</dbReference>
<dbReference type="PANTHER" id="PTHR21032">
    <property type="entry name" value="G PATCH DOMAIN-CONTAINING PROTEIN 11"/>
    <property type="match status" value="1"/>
</dbReference>
<evidence type="ECO:0000256" key="1">
    <source>
        <dbReference type="SAM" id="MobiDB-lite"/>
    </source>
</evidence>
<name>A0A507EDN1_9FUNG</name>
<dbReference type="Pfam" id="PF13821">
    <property type="entry name" value="DUF4187"/>
    <property type="match status" value="1"/>
</dbReference>
<dbReference type="EMBL" id="QEAQ01000009">
    <property type="protein sequence ID" value="TPX61230.1"/>
    <property type="molecule type" value="Genomic_DNA"/>
</dbReference>
<comment type="caution">
    <text evidence="3">The sequence shown here is derived from an EMBL/GenBank/DDBJ whole genome shotgun (WGS) entry which is preliminary data.</text>
</comment>
<evidence type="ECO:0000313" key="3">
    <source>
        <dbReference type="EMBL" id="TPX61230.1"/>
    </source>
</evidence>
<dbReference type="SMART" id="SM01173">
    <property type="entry name" value="DUF4187"/>
    <property type="match status" value="1"/>
</dbReference>
<accession>A0A507EDN1</accession>
<reference evidence="3 4" key="1">
    <citation type="journal article" date="2019" name="Sci. Rep.">
        <title>Comparative genomics of chytrid fungi reveal insights into the obligate biotrophic and pathogenic lifestyle of Synchytrium endobioticum.</title>
        <authorList>
            <person name="van de Vossenberg B.T.L.H."/>
            <person name="Warris S."/>
            <person name="Nguyen H.D.T."/>
            <person name="van Gent-Pelzer M.P.E."/>
            <person name="Joly D.L."/>
            <person name="van de Geest H.C."/>
            <person name="Bonants P.J.M."/>
            <person name="Smith D.S."/>
            <person name="Levesque C.A."/>
            <person name="van der Lee T.A.J."/>
        </authorList>
    </citation>
    <scope>NUCLEOTIDE SEQUENCE [LARGE SCALE GENOMIC DNA]</scope>
    <source>
        <strain evidence="3 4">CBS 809.83</strain>
    </source>
</reference>
<feature type="domain" description="G-patch" evidence="2">
    <location>
        <begin position="124"/>
        <end position="173"/>
    </location>
</feature>
<protein>
    <recommendedName>
        <fullName evidence="2">G-patch domain-containing protein</fullName>
    </recommendedName>
</protein>
<proteinExistence type="predicted"/>
<dbReference type="GO" id="GO:0003676">
    <property type="term" value="F:nucleic acid binding"/>
    <property type="evidence" value="ECO:0007669"/>
    <property type="project" value="InterPro"/>
</dbReference>
<dbReference type="InterPro" id="IPR025239">
    <property type="entry name" value="DUF4187"/>
</dbReference>
<dbReference type="InterPro" id="IPR039249">
    <property type="entry name" value="GPATCH11"/>
</dbReference>
<dbReference type="InterPro" id="IPR000467">
    <property type="entry name" value="G_patch_dom"/>
</dbReference>
<dbReference type="GO" id="GO:0000776">
    <property type="term" value="C:kinetochore"/>
    <property type="evidence" value="ECO:0007669"/>
    <property type="project" value="TreeGrafter"/>
</dbReference>
<dbReference type="Proteomes" id="UP000318582">
    <property type="component" value="Unassembled WGS sequence"/>
</dbReference>
<dbReference type="STRING" id="109895.A0A507EDN1"/>